<dbReference type="InterPro" id="IPR014308">
    <property type="entry name" value="Xanthine_DH_XdhC"/>
</dbReference>
<dbReference type="InterPro" id="IPR052698">
    <property type="entry name" value="MoCofactor_Util/Proc"/>
</dbReference>
<gene>
    <name evidence="3" type="primary">xdhC</name>
    <name evidence="3" type="ORF">O1D97_15630</name>
</gene>
<dbReference type="PANTHER" id="PTHR30388">
    <property type="entry name" value="ALDEHYDE OXIDOREDUCTASE MOLYBDENUM COFACTOR ASSEMBLY PROTEIN"/>
    <property type="match status" value="1"/>
</dbReference>
<sequence length="274" mass="30663">MKLHWIQHAAQLEKAGINFVMVSVVSIKGSTPREVGARMLITQEAIFNTIGGGHLEWKAMAYARECLTNKQSVNEIKEYPLGATLGQCCGGKVALLFESVFQADFTVAIFGAGHVGKAIVHCLEQIPCKVYWIDSRAEEFPNQNQLADNIIKIPSDYPIDEIKDLPSQSYYLVLTHNHQLDLDLSEAILKRGDFAYLGVIGSKTKSARFKHKLKDKGFTHDVIERMECPMGEPDIISKQPGEIAISTLSQILKRRQQPIKQHTKFKEVQDANSN</sequence>
<dbReference type="PANTHER" id="PTHR30388:SF6">
    <property type="entry name" value="XANTHINE DEHYDROGENASE SUBUNIT A-RELATED"/>
    <property type="match status" value="1"/>
</dbReference>
<dbReference type="NCBIfam" id="TIGR02964">
    <property type="entry name" value="xanthine_xdhC"/>
    <property type="match status" value="1"/>
</dbReference>
<dbReference type="Proteomes" id="UP001149719">
    <property type="component" value="Unassembled WGS sequence"/>
</dbReference>
<comment type="caution">
    <text evidence="3">The sequence shown here is derived from an EMBL/GenBank/DDBJ whole genome shotgun (WGS) entry which is preliminary data.</text>
</comment>
<keyword evidence="4" id="KW-1185">Reference proteome</keyword>
<proteinExistence type="predicted"/>
<dbReference type="Pfam" id="PF02625">
    <property type="entry name" value="XdhC_CoxI"/>
    <property type="match status" value="1"/>
</dbReference>
<feature type="domain" description="XdhC Rossmann" evidence="2">
    <location>
        <begin position="107"/>
        <end position="251"/>
    </location>
</feature>
<organism evidence="3 4">
    <name type="scientific">Marinomonas phaeophyticola</name>
    <dbReference type="NCBI Taxonomy" id="3004091"/>
    <lineage>
        <taxon>Bacteria</taxon>
        <taxon>Pseudomonadati</taxon>
        <taxon>Pseudomonadota</taxon>
        <taxon>Gammaproteobacteria</taxon>
        <taxon>Oceanospirillales</taxon>
        <taxon>Oceanospirillaceae</taxon>
        <taxon>Marinomonas</taxon>
    </lineage>
</organism>
<dbReference type="EMBL" id="JAPUBN010000019">
    <property type="protein sequence ID" value="MCZ2723005.1"/>
    <property type="molecule type" value="Genomic_DNA"/>
</dbReference>
<evidence type="ECO:0000259" key="2">
    <source>
        <dbReference type="Pfam" id="PF13478"/>
    </source>
</evidence>
<dbReference type="RefSeq" id="WP_269127099.1">
    <property type="nucleotide sequence ID" value="NZ_JAPUBN010000019.1"/>
</dbReference>
<evidence type="ECO:0000259" key="1">
    <source>
        <dbReference type="Pfam" id="PF02625"/>
    </source>
</evidence>
<dbReference type="SUPFAM" id="SSF51735">
    <property type="entry name" value="NAD(P)-binding Rossmann-fold domains"/>
    <property type="match status" value="1"/>
</dbReference>
<evidence type="ECO:0000313" key="3">
    <source>
        <dbReference type="EMBL" id="MCZ2723005.1"/>
    </source>
</evidence>
<evidence type="ECO:0000313" key="4">
    <source>
        <dbReference type="Proteomes" id="UP001149719"/>
    </source>
</evidence>
<dbReference type="InterPro" id="IPR036291">
    <property type="entry name" value="NAD(P)-bd_dom_sf"/>
</dbReference>
<dbReference type="InterPro" id="IPR027051">
    <property type="entry name" value="XdhC_Rossmann_dom"/>
</dbReference>
<dbReference type="Pfam" id="PF13478">
    <property type="entry name" value="XdhC_C"/>
    <property type="match status" value="1"/>
</dbReference>
<feature type="domain" description="XdhC- CoxI" evidence="1">
    <location>
        <begin position="14"/>
        <end position="73"/>
    </location>
</feature>
<name>A0ABT4JXA4_9GAMM</name>
<protein>
    <submittedName>
        <fullName evidence="3">Xanthine dehydrogenase accessory protein XdhC</fullName>
    </submittedName>
</protein>
<accession>A0ABT4JXA4</accession>
<reference evidence="3" key="1">
    <citation type="submission" date="2022-12" db="EMBL/GenBank/DDBJ databases">
        <title>Marinomonas 15G1-11 sp. nov, isolated from marine algae.</title>
        <authorList>
            <person name="Butt M."/>
            <person name="Choi D.G."/>
            <person name="Kim J.M."/>
            <person name="Lee J.K."/>
            <person name="Baek J.H."/>
            <person name="Jeon C.O."/>
        </authorList>
    </citation>
    <scope>NUCLEOTIDE SEQUENCE</scope>
    <source>
        <strain evidence="3">15G1-11</strain>
    </source>
</reference>
<dbReference type="Gene3D" id="3.40.50.720">
    <property type="entry name" value="NAD(P)-binding Rossmann-like Domain"/>
    <property type="match status" value="1"/>
</dbReference>
<dbReference type="InterPro" id="IPR003777">
    <property type="entry name" value="XdhC_CoxI"/>
</dbReference>